<accession>A0A084VL25</accession>
<dbReference type="AlphaFoldDB" id="A0A084VL25"/>
<evidence type="ECO:0000313" key="3">
    <source>
        <dbReference type="Proteomes" id="UP000030765"/>
    </source>
</evidence>
<reference evidence="1 3" key="1">
    <citation type="journal article" date="2014" name="BMC Genomics">
        <title>Genome sequence of Anopheles sinensis provides insight into genetics basis of mosquito competence for malaria parasites.</title>
        <authorList>
            <person name="Zhou D."/>
            <person name="Zhang D."/>
            <person name="Ding G."/>
            <person name="Shi L."/>
            <person name="Hou Q."/>
            <person name="Ye Y."/>
            <person name="Xu Y."/>
            <person name="Zhou H."/>
            <person name="Xiong C."/>
            <person name="Li S."/>
            <person name="Yu J."/>
            <person name="Hong S."/>
            <person name="Yu X."/>
            <person name="Zou P."/>
            <person name="Chen C."/>
            <person name="Chang X."/>
            <person name="Wang W."/>
            <person name="Lv Y."/>
            <person name="Sun Y."/>
            <person name="Ma L."/>
            <person name="Shen B."/>
            <person name="Zhu C."/>
        </authorList>
    </citation>
    <scope>NUCLEOTIDE SEQUENCE [LARGE SCALE GENOMIC DNA]</scope>
</reference>
<protein>
    <submittedName>
        <fullName evidence="1 2">Uncharacterized protein</fullName>
    </submittedName>
</protein>
<evidence type="ECO:0000313" key="2">
    <source>
        <dbReference type="EnsemblMetazoa" id="ASIC006063-PA"/>
    </source>
</evidence>
<name>A0A084VL25_ANOSI</name>
<proteinExistence type="predicted"/>
<dbReference type="EMBL" id="ATLV01014397">
    <property type="status" value="NOT_ANNOTATED_CDS"/>
    <property type="molecule type" value="Genomic_DNA"/>
</dbReference>
<gene>
    <name evidence="1" type="ORF">ZHAS_00006063</name>
</gene>
<evidence type="ECO:0000313" key="1">
    <source>
        <dbReference type="EMBL" id="KFB38669.1"/>
    </source>
</evidence>
<dbReference type="Proteomes" id="UP000030765">
    <property type="component" value="Unassembled WGS sequence"/>
</dbReference>
<dbReference type="EnsemblMetazoa" id="ASIC006063-RA">
    <property type="protein sequence ID" value="ASIC006063-PA"/>
    <property type="gene ID" value="ASIC006063"/>
</dbReference>
<dbReference type="VEuPathDB" id="VectorBase:ASIC006063"/>
<keyword evidence="3" id="KW-1185">Reference proteome</keyword>
<reference evidence="2" key="2">
    <citation type="submission" date="2020-05" db="UniProtKB">
        <authorList>
            <consortium name="EnsemblMetazoa"/>
        </authorList>
    </citation>
    <scope>IDENTIFICATION</scope>
</reference>
<dbReference type="EMBL" id="KE524970">
    <property type="protein sequence ID" value="KFB38669.1"/>
    <property type="molecule type" value="Genomic_DNA"/>
</dbReference>
<sequence>MELRNNLQRLRELSTEGSFRVRRSPFRGSADSPSVSANVPCAVFVGATGGNKPRRRHIHQIVSRSEPHVCQLVGEASLAASIYFQTRQRPEFPVETEGSVTAVHPRAEIDGPLM</sequence>
<organism evidence="1">
    <name type="scientific">Anopheles sinensis</name>
    <name type="common">Mosquito</name>
    <dbReference type="NCBI Taxonomy" id="74873"/>
    <lineage>
        <taxon>Eukaryota</taxon>
        <taxon>Metazoa</taxon>
        <taxon>Ecdysozoa</taxon>
        <taxon>Arthropoda</taxon>
        <taxon>Hexapoda</taxon>
        <taxon>Insecta</taxon>
        <taxon>Pterygota</taxon>
        <taxon>Neoptera</taxon>
        <taxon>Endopterygota</taxon>
        <taxon>Diptera</taxon>
        <taxon>Nematocera</taxon>
        <taxon>Culicoidea</taxon>
        <taxon>Culicidae</taxon>
        <taxon>Anophelinae</taxon>
        <taxon>Anopheles</taxon>
    </lineage>
</organism>